<evidence type="ECO:0000313" key="2">
    <source>
        <dbReference type="EMBL" id="PRY00996.1"/>
    </source>
</evidence>
<dbReference type="AlphaFoldDB" id="A0A2T0QAQ3"/>
<dbReference type="Proteomes" id="UP000237846">
    <property type="component" value="Unassembled WGS sequence"/>
</dbReference>
<gene>
    <name evidence="2" type="ORF">CLV72_102629</name>
</gene>
<dbReference type="EMBL" id="PVZC01000002">
    <property type="protein sequence ID" value="PRY00996.1"/>
    <property type="molecule type" value="Genomic_DNA"/>
</dbReference>
<evidence type="ECO:0000256" key="1">
    <source>
        <dbReference type="SAM" id="MobiDB-lite"/>
    </source>
</evidence>
<sequence length="236" mass="26253">MARFRITTDDEVDVRRLATALVEAHGWPREQVGLWNTHSGEVIVTVDDELLREREADPLATTAHTGADLRGACELLKRSEPSLRFVSLPELRDEVQGFFSAGWTVADLIHALRHQRDGAPWPTGEEYHAEGAAWLRHRMRSWRTPEGDVRPSRSQEAAGHRVVRRSGLPDTLGLPPEERWGARGVADPARARAAADDARRLLRAGARTTSDALTHRERTGEVLVRRPGHEDGRGGA</sequence>
<accession>A0A2T0QAQ3</accession>
<evidence type="ECO:0000313" key="3">
    <source>
        <dbReference type="Proteomes" id="UP000237846"/>
    </source>
</evidence>
<feature type="region of interest" description="Disordered" evidence="1">
    <location>
        <begin position="144"/>
        <end position="186"/>
    </location>
</feature>
<comment type="caution">
    <text evidence="2">The sequence shown here is derived from an EMBL/GenBank/DDBJ whole genome shotgun (WGS) entry which is preliminary data.</text>
</comment>
<dbReference type="RefSeq" id="WP_106243373.1">
    <property type="nucleotide sequence ID" value="NZ_PVZC01000002.1"/>
</dbReference>
<dbReference type="OrthoDB" id="3260166at2"/>
<feature type="compositionally biased region" description="Basic and acidic residues" evidence="1">
    <location>
        <begin position="144"/>
        <end position="153"/>
    </location>
</feature>
<keyword evidence="3" id="KW-1185">Reference proteome</keyword>
<feature type="compositionally biased region" description="Basic and acidic residues" evidence="1">
    <location>
        <begin position="213"/>
        <end position="236"/>
    </location>
</feature>
<feature type="region of interest" description="Disordered" evidence="1">
    <location>
        <begin position="206"/>
        <end position="236"/>
    </location>
</feature>
<proteinExistence type="predicted"/>
<organism evidence="2 3">
    <name type="scientific">Allonocardiopsis opalescens</name>
    <dbReference type="NCBI Taxonomy" id="1144618"/>
    <lineage>
        <taxon>Bacteria</taxon>
        <taxon>Bacillati</taxon>
        <taxon>Actinomycetota</taxon>
        <taxon>Actinomycetes</taxon>
        <taxon>Streptosporangiales</taxon>
        <taxon>Allonocardiopsis</taxon>
    </lineage>
</organism>
<name>A0A2T0QAQ3_9ACTN</name>
<reference evidence="2 3" key="1">
    <citation type="submission" date="2018-03" db="EMBL/GenBank/DDBJ databases">
        <title>Genomic Encyclopedia of Archaeal and Bacterial Type Strains, Phase II (KMG-II): from individual species to whole genera.</title>
        <authorList>
            <person name="Goeker M."/>
        </authorList>
    </citation>
    <scope>NUCLEOTIDE SEQUENCE [LARGE SCALE GENOMIC DNA]</scope>
    <source>
        <strain evidence="2 3">DSM 45601</strain>
    </source>
</reference>
<protein>
    <submittedName>
        <fullName evidence="2">Uncharacterized protein</fullName>
    </submittedName>
</protein>